<dbReference type="RefSeq" id="WP_183267391.1">
    <property type="nucleotide sequence ID" value="NZ_JACHFJ010000016.1"/>
</dbReference>
<name>A0A840VQH8_9PROT</name>
<dbReference type="PANTHER" id="PTHR17985:SF8">
    <property type="entry name" value="TRANSPORT AND GOLGI ORGANIZATION PROTEIN 2 HOMOLOG"/>
    <property type="match status" value="1"/>
</dbReference>
<dbReference type="Pfam" id="PF05742">
    <property type="entry name" value="TANGO2"/>
    <property type="match status" value="1"/>
</dbReference>
<gene>
    <name evidence="1" type="ORF">HNP71_002643</name>
</gene>
<dbReference type="InterPro" id="IPR008551">
    <property type="entry name" value="TANGO2"/>
</dbReference>
<dbReference type="AlphaFoldDB" id="A0A840VQH8"/>
<accession>A0A840VQH8</accession>
<evidence type="ECO:0000313" key="1">
    <source>
        <dbReference type="EMBL" id="MBB5374369.1"/>
    </source>
</evidence>
<dbReference type="PANTHER" id="PTHR17985">
    <property type="entry name" value="SER/THR-RICH PROTEIN T10 IN DGCR REGION"/>
    <property type="match status" value="1"/>
</dbReference>
<sequence>MCSIILRLTPDGTFIAANRDEMATRAWEPPGEYWPGICGGRDTLAGGTWLGLNRAGVMATVLNRTGTLGPAPDKRSRGELPLLALCAESAEDAAKAISHLDASLYRPFNMVLADGRAAWFVRGLGSGQPEALPLPEGVSMVTSGEVNDPTLPRITRHLPRFTAAPFSEWGNLLADSSGERAEKINIPATENHGFGTVCATLLTLPREGALAHLFAAGPPDTTPFATVRC</sequence>
<proteinExistence type="predicted"/>
<dbReference type="EMBL" id="JACHFJ010000016">
    <property type="protein sequence ID" value="MBB5374369.1"/>
    <property type="molecule type" value="Genomic_DNA"/>
</dbReference>
<reference evidence="1 2" key="1">
    <citation type="submission" date="2020-08" db="EMBL/GenBank/DDBJ databases">
        <title>Genomic Encyclopedia of Type Strains, Phase IV (KMG-IV): sequencing the most valuable type-strain genomes for metagenomic binning, comparative biology and taxonomic classification.</title>
        <authorList>
            <person name="Goeker M."/>
        </authorList>
    </citation>
    <scope>NUCLEOTIDE SEQUENCE [LARGE SCALE GENOMIC DNA]</scope>
    <source>
        <strain evidence="1 2">DSM 27026</strain>
    </source>
</reference>
<protein>
    <submittedName>
        <fullName evidence="1">Uncharacterized protein with NRDE domain</fullName>
    </submittedName>
</protein>
<evidence type="ECO:0000313" key="2">
    <source>
        <dbReference type="Proteomes" id="UP000553706"/>
    </source>
</evidence>
<dbReference type="Proteomes" id="UP000553706">
    <property type="component" value="Unassembled WGS sequence"/>
</dbReference>
<comment type="caution">
    <text evidence="1">The sequence shown here is derived from an EMBL/GenBank/DDBJ whole genome shotgun (WGS) entry which is preliminary data.</text>
</comment>
<organism evidence="1 2">
    <name type="scientific">Acidocella aromatica</name>
    <dbReference type="NCBI Taxonomy" id="1303579"/>
    <lineage>
        <taxon>Bacteria</taxon>
        <taxon>Pseudomonadati</taxon>
        <taxon>Pseudomonadota</taxon>
        <taxon>Alphaproteobacteria</taxon>
        <taxon>Acetobacterales</taxon>
        <taxon>Acidocellaceae</taxon>
        <taxon>Acidocella</taxon>
    </lineage>
</organism>
<dbReference type="Gene3D" id="3.60.60.10">
    <property type="entry name" value="Penicillin V Acylase, Chain A"/>
    <property type="match status" value="1"/>
</dbReference>
<keyword evidence="2" id="KW-1185">Reference proteome</keyword>